<feature type="region of interest" description="Disordered" evidence="1">
    <location>
        <begin position="93"/>
        <end position="186"/>
    </location>
</feature>
<organism evidence="3 4">
    <name type="scientific">Podila minutissima</name>
    <dbReference type="NCBI Taxonomy" id="64525"/>
    <lineage>
        <taxon>Eukaryota</taxon>
        <taxon>Fungi</taxon>
        <taxon>Fungi incertae sedis</taxon>
        <taxon>Mucoromycota</taxon>
        <taxon>Mortierellomycotina</taxon>
        <taxon>Mortierellomycetes</taxon>
        <taxon>Mortierellales</taxon>
        <taxon>Mortierellaceae</taxon>
        <taxon>Podila</taxon>
    </lineage>
</organism>
<feature type="compositionally biased region" description="Low complexity" evidence="1">
    <location>
        <begin position="345"/>
        <end position="369"/>
    </location>
</feature>
<protein>
    <submittedName>
        <fullName evidence="3">Uncharacterized protein</fullName>
    </submittedName>
</protein>
<feature type="compositionally biased region" description="Low complexity" evidence="1">
    <location>
        <begin position="319"/>
        <end position="337"/>
    </location>
</feature>
<feature type="transmembrane region" description="Helical" evidence="2">
    <location>
        <begin position="44"/>
        <end position="65"/>
    </location>
</feature>
<dbReference type="EMBL" id="JAAAUY010001276">
    <property type="protein sequence ID" value="KAF9323496.1"/>
    <property type="molecule type" value="Genomic_DNA"/>
</dbReference>
<keyword evidence="2" id="KW-1133">Transmembrane helix</keyword>
<comment type="caution">
    <text evidence="3">The sequence shown here is derived from an EMBL/GenBank/DDBJ whole genome shotgun (WGS) entry which is preliminary data.</text>
</comment>
<evidence type="ECO:0000313" key="4">
    <source>
        <dbReference type="Proteomes" id="UP000696485"/>
    </source>
</evidence>
<keyword evidence="2" id="KW-0812">Transmembrane</keyword>
<feature type="compositionally biased region" description="Polar residues" evidence="1">
    <location>
        <begin position="152"/>
        <end position="186"/>
    </location>
</feature>
<feature type="transmembrane region" description="Helical" evidence="2">
    <location>
        <begin position="12"/>
        <end position="32"/>
    </location>
</feature>
<sequence>MFNHVYPAWHKPVQRVLFTIGALLCITLPVAYGKRRHISSKTLGIVLGLYFGLWLLFSLTVRFLVPSPRVESTLPTYTPSPIPVPVVLHSPSRSGAMPTSPAIRLHPSSVHGATPSSGTAKSGRGARFAVDDDDDDSYDNEEDYEDIDTKDGSLTTPAQHTTTKSNSNTVKFQTRPRGNTGDSNNTLNYPTFAAYRQAQHGNFDAFAQRIKQAFISQQQQQEEMERQKQLQEQGRDAFMMQTQDGSGPIHLQSLALSGGSCANNNNTDVSDLLSPPYNATITAATETRPTVVRSRSSSSAAASILGDLAERIKSGSLFSRSSMSSAPPARSMTDPQPQSQPQPQPLAAGSRSGLSLSSRPKSQRSPSRLGMDNRESSIAVEGGLEIVVNEDREAPTTPQIVSKGDETSG</sequence>
<gene>
    <name evidence="3" type="ORF">BG006_001399</name>
</gene>
<proteinExistence type="predicted"/>
<evidence type="ECO:0000313" key="3">
    <source>
        <dbReference type="EMBL" id="KAF9323496.1"/>
    </source>
</evidence>
<evidence type="ECO:0000256" key="2">
    <source>
        <dbReference type="SAM" id="Phobius"/>
    </source>
</evidence>
<name>A0A9P5SAA9_9FUNG</name>
<feature type="compositionally biased region" description="Acidic residues" evidence="1">
    <location>
        <begin position="131"/>
        <end position="148"/>
    </location>
</feature>
<reference evidence="3" key="1">
    <citation type="journal article" date="2020" name="Fungal Divers.">
        <title>Resolving the Mortierellaceae phylogeny through synthesis of multi-gene phylogenetics and phylogenomics.</title>
        <authorList>
            <person name="Vandepol N."/>
            <person name="Liber J."/>
            <person name="Desiro A."/>
            <person name="Na H."/>
            <person name="Kennedy M."/>
            <person name="Barry K."/>
            <person name="Grigoriev I.V."/>
            <person name="Miller A.N."/>
            <person name="O'Donnell K."/>
            <person name="Stajich J.E."/>
            <person name="Bonito G."/>
        </authorList>
    </citation>
    <scope>NUCLEOTIDE SEQUENCE</scope>
    <source>
        <strain evidence="3">NVP1</strain>
    </source>
</reference>
<dbReference type="Proteomes" id="UP000696485">
    <property type="component" value="Unassembled WGS sequence"/>
</dbReference>
<keyword evidence="4" id="KW-1185">Reference proteome</keyword>
<keyword evidence="2" id="KW-0472">Membrane</keyword>
<evidence type="ECO:0000256" key="1">
    <source>
        <dbReference type="SAM" id="MobiDB-lite"/>
    </source>
</evidence>
<feature type="region of interest" description="Disordered" evidence="1">
    <location>
        <begin position="316"/>
        <end position="409"/>
    </location>
</feature>
<accession>A0A9P5SAA9</accession>
<dbReference type="AlphaFoldDB" id="A0A9P5SAA9"/>